<dbReference type="Gene3D" id="1.10.10.10">
    <property type="entry name" value="Winged helix-like DNA-binding domain superfamily/Winged helix DNA-binding domain"/>
    <property type="match status" value="1"/>
</dbReference>
<dbReference type="PANTHER" id="PTHR42756:SF1">
    <property type="entry name" value="TRANSCRIPTIONAL REPRESSOR OF EMRAB OPERON"/>
    <property type="match status" value="1"/>
</dbReference>
<evidence type="ECO:0000256" key="1">
    <source>
        <dbReference type="ARBA" id="ARBA00023015"/>
    </source>
</evidence>
<name>A0A1X4NHV5_9RHOB</name>
<feature type="region of interest" description="Disordered" evidence="4">
    <location>
        <begin position="143"/>
        <end position="165"/>
    </location>
</feature>
<sequence length="165" mass="18734">MSEDFILSDFLPYRLAVLSERMSRRLSVEYGRTHGLSVAEWRVLVHLQRCGQVSIRDIHTCVNLEKPRVSRAVARLEDIGLVRKIPGETDKRLVSISLSREGQEALHGILPKARDFELQLKQSVTSDDFARFSAVLERLHEALDADPEAPPRPSIDRQAAPKDRI</sequence>
<dbReference type="AlphaFoldDB" id="A0A1X4NHV5"/>
<keyword evidence="7" id="KW-1185">Reference proteome</keyword>
<dbReference type="InterPro" id="IPR000835">
    <property type="entry name" value="HTH_MarR-typ"/>
</dbReference>
<dbReference type="OrthoDB" id="9806864at2"/>
<evidence type="ECO:0000313" key="6">
    <source>
        <dbReference type="EMBL" id="OSQ47562.1"/>
    </source>
</evidence>
<dbReference type="GO" id="GO:0003700">
    <property type="term" value="F:DNA-binding transcription factor activity"/>
    <property type="evidence" value="ECO:0007669"/>
    <property type="project" value="InterPro"/>
</dbReference>
<dbReference type="SMART" id="SM00347">
    <property type="entry name" value="HTH_MARR"/>
    <property type="match status" value="1"/>
</dbReference>
<proteinExistence type="predicted"/>
<comment type="caution">
    <text evidence="6">The sequence shown here is derived from an EMBL/GenBank/DDBJ whole genome shotgun (WGS) entry which is preliminary data.</text>
</comment>
<reference evidence="6 7" key="1">
    <citation type="submission" date="2014-03" db="EMBL/GenBank/DDBJ databases">
        <title>The draft genome sequence of Marivita geojedonensis KCTC 23882.</title>
        <authorList>
            <person name="Lai Q."/>
            <person name="Shao Z."/>
        </authorList>
    </citation>
    <scope>NUCLEOTIDE SEQUENCE [LARGE SCALE GENOMIC DNA]</scope>
    <source>
        <strain evidence="6 7">DPG-138</strain>
    </source>
</reference>
<evidence type="ECO:0000256" key="4">
    <source>
        <dbReference type="SAM" id="MobiDB-lite"/>
    </source>
</evidence>
<evidence type="ECO:0000256" key="2">
    <source>
        <dbReference type="ARBA" id="ARBA00023125"/>
    </source>
</evidence>
<dbReference type="Proteomes" id="UP000193926">
    <property type="component" value="Unassembled WGS sequence"/>
</dbReference>
<evidence type="ECO:0000313" key="7">
    <source>
        <dbReference type="Proteomes" id="UP000193926"/>
    </source>
</evidence>
<dbReference type="RefSeq" id="WP_085639953.1">
    <property type="nucleotide sequence ID" value="NZ_JFKC01000019.1"/>
</dbReference>
<dbReference type="PANTHER" id="PTHR42756">
    <property type="entry name" value="TRANSCRIPTIONAL REGULATOR, MARR"/>
    <property type="match status" value="1"/>
</dbReference>
<keyword evidence="2" id="KW-0238">DNA-binding</keyword>
<dbReference type="STRING" id="1123756.MGEO_15660"/>
<dbReference type="Pfam" id="PF12802">
    <property type="entry name" value="MarR_2"/>
    <property type="match status" value="1"/>
</dbReference>
<dbReference type="PROSITE" id="PS50995">
    <property type="entry name" value="HTH_MARR_2"/>
    <property type="match status" value="1"/>
</dbReference>
<evidence type="ECO:0000259" key="5">
    <source>
        <dbReference type="PROSITE" id="PS50995"/>
    </source>
</evidence>
<dbReference type="InterPro" id="IPR036390">
    <property type="entry name" value="WH_DNA-bd_sf"/>
</dbReference>
<protein>
    <recommendedName>
        <fullName evidence="5">HTH marR-type domain-containing protein</fullName>
    </recommendedName>
</protein>
<evidence type="ECO:0000256" key="3">
    <source>
        <dbReference type="ARBA" id="ARBA00023163"/>
    </source>
</evidence>
<dbReference type="InterPro" id="IPR036388">
    <property type="entry name" value="WH-like_DNA-bd_sf"/>
</dbReference>
<keyword evidence="1" id="KW-0805">Transcription regulation</keyword>
<accession>A0A1X4NHV5</accession>
<dbReference type="GO" id="GO:0003677">
    <property type="term" value="F:DNA binding"/>
    <property type="evidence" value="ECO:0007669"/>
    <property type="project" value="UniProtKB-KW"/>
</dbReference>
<dbReference type="SUPFAM" id="SSF46785">
    <property type="entry name" value="Winged helix' DNA-binding domain"/>
    <property type="match status" value="1"/>
</dbReference>
<feature type="domain" description="HTH marR-type" evidence="5">
    <location>
        <begin position="8"/>
        <end position="141"/>
    </location>
</feature>
<organism evidence="6 7">
    <name type="scientific">Marivita geojedonensis</name>
    <dbReference type="NCBI Taxonomy" id="1123756"/>
    <lineage>
        <taxon>Bacteria</taxon>
        <taxon>Pseudomonadati</taxon>
        <taxon>Pseudomonadota</taxon>
        <taxon>Alphaproteobacteria</taxon>
        <taxon>Rhodobacterales</taxon>
        <taxon>Roseobacteraceae</taxon>
        <taxon>Marivita</taxon>
    </lineage>
</organism>
<dbReference type="EMBL" id="JFKC01000019">
    <property type="protein sequence ID" value="OSQ47562.1"/>
    <property type="molecule type" value="Genomic_DNA"/>
</dbReference>
<keyword evidence="3" id="KW-0804">Transcription</keyword>
<gene>
    <name evidence="6" type="ORF">MGEO_15660</name>
</gene>
<dbReference type="PRINTS" id="PR00598">
    <property type="entry name" value="HTHMARR"/>
</dbReference>